<dbReference type="Pfam" id="PF23622">
    <property type="entry name" value="LRR_At1g61320_AtMIF1"/>
    <property type="match status" value="1"/>
</dbReference>
<feature type="domain" description="FBD" evidence="1">
    <location>
        <begin position="402"/>
        <end position="472"/>
    </location>
</feature>
<sequence length="475" mass="52016">MRTKHLIPHQAAGYTYANAYGTTGGGGGGGDRGGGGGDPFERFPVAVLGLIVSKLPFKSAVATSAISLRWRGVVAAAPVLDLNFAAAFPAAPRRRAAFAAAATAALERPQHPLKRLRLALEGLFDQAFAPSAADHLASWLAAAAARGVEQLELHLPRSRFAVLPPSLITCTNLTYLTLRLDRYDHPLPSLSSLTRLSRLHLASISLAADNFFADLFSHCKQLRYLILEQCRIGALCLAGATQLSSLAITNCSWTQQSSVAFSDLPALRTLQYSGGMASRHIIDDVDSFVEVVLAIEKPQPKLQEPNLIELLTLVGNVQSLVLSPWCIEQFARPEECCKLRLNKVRQLTCIIERREEGASSIAPLLSNCQNVEELSVSVVPSQCKRRRCSDETTYHGFVGCKEVMLRHLRTVRMVYIDESKSGLELVKLLLRNTPMLEIMTIVPSMDGLEQAKFRRRVLKFRKASRDADIQFSASG</sequence>
<dbReference type="InterPro" id="IPR055357">
    <property type="entry name" value="LRR_At1g61320_AtMIF1"/>
</dbReference>
<evidence type="ECO:0000259" key="1">
    <source>
        <dbReference type="SMART" id="SM00579"/>
    </source>
</evidence>
<gene>
    <name evidence="2" type="ORF">GUJ93_ZPchr0006g42811</name>
</gene>
<dbReference type="EMBL" id="JAAALK010000283">
    <property type="protein sequence ID" value="KAG8071959.1"/>
    <property type="molecule type" value="Genomic_DNA"/>
</dbReference>
<protein>
    <recommendedName>
        <fullName evidence="1">FBD domain-containing protein</fullName>
    </recommendedName>
</protein>
<proteinExistence type="predicted"/>
<name>A0A8J5W317_ZIZPA</name>
<reference evidence="2" key="2">
    <citation type="submission" date="2021-02" db="EMBL/GenBank/DDBJ databases">
        <authorList>
            <person name="Kimball J.A."/>
            <person name="Haas M.W."/>
            <person name="Macchietto M."/>
            <person name="Kono T."/>
            <person name="Duquette J."/>
            <person name="Shao M."/>
        </authorList>
    </citation>
    <scope>NUCLEOTIDE SEQUENCE</scope>
    <source>
        <tissue evidence="2">Fresh leaf tissue</tissue>
    </source>
</reference>
<reference evidence="2" key="1">
    <citation type="journal article" date="2021" name="bioRxiv">
        <title>Whole Genome Assembly and Annotation of Northern Wild Rice, Zizania palustris L., Supports a Whole Genome Duplication in the Zizania Genus.</title>
        <authorList>
            <person name="Haas M."/>
            <person name="Kono T."/>
            <person name="Macchietto M."/>
            <person name="Millas R."/>
            <person name="McGilp L."/>
            <person name="Shao M."/>
            <person name="Duquette J."/>
            <person name="Hirsch C.N."/>
            <person name="Kimball J."/>
        </authorList>
    </citation>
    <scope>NUCLEOTIDE SEQUENCE</scope>
    <source>
        <tissue evidence="2">Fresh leaf tissue</tissue>
    </source>
</reference>
<accession>A0A8J5W317</accession>
<evidence type="ECO:0000313" key="2">
    <source>
        <dbReference type="EMBL" id="KAG8071959.1"/>
    </source>
</evidence>
<keyword evidence="3" id="KW-1185">Reference proteome</keyword>
<dbReference type="PANTHER" id="PTHR31900">
    <property type="entry name" value="F-BOX/RNI SUPERFAMILY PROTEIN-RELATED"/>
    <property type="match status" value="1"/>
</dbReference>
<organism evidence="2 3">
    <name type="scientific">Zizania palustris</name>
    <name type="common">Northern wild rice</name>
    <dbReference type="NCBI Taxonomy" id="103762"/>
    <lineage>
        <taxon>Eukaryota</taxon>
        <taxon>Viridiplantae</taxon>
        <taxon>Streptophyta</taxon>
        <taxon>Embryophyta</taxon>
        <taxon>Tracheophyta</taxon>
        <taxon>Spermatophyta</taxon>
        <taxon>Magnoliopsida</taxon>
        <taxon>Liliopsida</taxon>
        <taxon>Poales</taxon>
        <taxon>Poaceae</taxon>
        <taxon>BOP clade</taxon>
        <taxon>Oryzoideae</taxon>
        <taxon>Oryzeae</taxon>
        <taxon>Zizaniinae</taxon>
        <taxon>Zizania</taxon>
    </lineage>
</organism>
<dbReference type="PANTHER" id="PTHR31900:SF32">
    <property type="entry name" value="F-BOX_RNI_FBD-LIKE DOMAIN PROTEIN"/>
    <property type="match status" value="1"/>
</dbReference>
<dbReference type="AlphaFoldDB" id="A0A8J5W317"/>
<dbReference type="InterPro" id="IPR050232">
    <property type="entry name" value="FBL13/AtMIF1-like"/>
</dbReference>
<dbReference type="SMART" id="SM00579">
    <property type="entry name" value="FBD"/>
    <property type="match status" value="1"/>
</dbReference>
<dbReference type="Proteomes" id="UP000729402">
    <property type="component" value="Unassembled WGS sequence"/>
</dbReference>
<dbReference type="InterPro" id="IPR006566">
    <property type="entry name" value="FBD"/>
</dbReference>
<dbReference type="OrthoDB" id="612216at2759"/>
<comment type="caution">
    <text evidence="2">The sequence shown here is derived from an EMBL/GenBank/DDBJ whole genome shotgun (WGS) entry which is preliminary data.</text>
</comment>
<evidence type="ECO:0000313" key="3">
    <source>
        <dbReference type="Proteomes" id="UP000729402"/>
    </source>
</evidence>